<organism evidence="9 10">
    <name type="scientific">Actinomyces oris</name>
    <dbReference type="NCBI Taxonomy" id="544580"/>
    <lineage>
        <taxon>Bacteria</taxon>
        <taxon>Bacillati</taxon>
        <taxon>Actinomycetota</taxon>
        <taxon>Actinomycetes</taxon>
        <taxon>Actinomycetales</taxon>
        <taxon>Actinomycetaceae</taxon>
        <taxon>Actinomyces</taxon>
    </lineage>
</organism>
<evidence type="ECO:0000259" key="8">
    <source>
        <dbReference type="Pfam" id="PF14821"/>
    </source>
</evidence>
<dbReference type="Gene3D" id="3.40.50.1100">
    <property type="match status" value="2"/>
</dbReference>
<dbReference type="PANTHER" id="PTHR42690">
    <property type="entry name" value="THREONINE SYNTHASE FAMILY MEMBER"/>
    <property type="match status" value="1"/>
</dbReference>
<evidence type="ECO:0000256" key="2">
    <source>
        <dbReference type="ARBA" id="ARBA00005517"/>
    </source>
</evidence>
<proteinExistence type="inferred from homology"/>
<dbReference type="InterPro" id="IPR001926">
    <property type="entry name" value="TrpB-like_PALP"/>
</dbReference>
<keyword evidence="3 6" id="KW-0663">Pyridoxal phosphate</keyword>
<evidence type="ECO:0000256" key="3">
    <source>
        <dbReference type="ARBA" id="ARBA00022898"/>
    </source>
</evidence>
<reference evidence="9 10" key="1">
    <citation type="submission" date="2016-12" db="EMBL/GenBank/DDBJ databases">
        <title>Genomic comparison of strains in the 'Actinomyces naeslundii' group.</title>
        <authorList>
            <person name="Mughal S.R."/>
            <person name="Do T."/>
            <person name="Gilbert S.C."/>
            <person name="Witherden E.A."/>
            <person name="Didelot X."/>
            <person name="Beighton D."/>
        </authorList>
    </citation>
    <scope>NUCLEOTIDE SEQUENCE [LARGE SCALE GENOMIC DNA]</scope>
    <source>
        <strain evidence="9 10">S64C</strain>
    </source>
</reference>
<dbReference type="PANTHER" id="PTHR42690:SF1">
    <property type="entry name" value="THREONINE SYNTHASE-LIKE 2"/>
    <property type="match status" value="1"/>
</dbReference>
<dbReference type="EC" id="4.2.3.1" evidence="5"/>
<dbReference type="Pfam" id="PF14821">
    <property type="entry name" value="Thr_synth_N"/>
    <property type="match status" value="1"/>
</dbReference>
<dbReference type="InterPro" id="IPR051166">
    <property type="entry name" value="Threonine_Synthase"/>
</dbReference>
<dbReference type="Pfam" id="PF24857">
    <property type="entry name" value="THR4_C"/>
    <property type="match status" value="1"/>
</dbReference>
<evidence type="ECO:0000256" key="4">
    <source>
        <dbReference type="ARBA" id="ARBA00023239"/>
    </source>
</evidence>
<name>A0A1Q8HYV3_9ACTO</name>
<comment type="similarity">
    <text evidence="2">Belongs to the threonine synthase family.</text>
</comment>
<evidence type="ECO:0000256" key="6">
    <source>
        <dbReference type="PIRSR" id="PIRSR604450-51"/>
    </source>
</evidence>
<dbReference type="AlphaFoldDB" id="A0A1Q8HYV3"/>
<dbReference type="RefSeq" id="WP_075250032.1">
    <property type="nucleotide sequence ID" value="NZ_MSGO01000046.1"/>
</dbReference>
<feature type="domain" description="Tryptophan synthase beta chain-like PALP" evidence="7">
    <location>
        <begin position="111"/>
        <end position="321"/>
    </location>
</feature>
<evidence type="ECO:0000313" key="9">
    <source>
        <dbReference type="EMBL" id="OLL14036.1"/>
    </source>
</evidence>
<dbReference type="SUPFAM" id="SSF53686">
    <property type="entry name" value="Tryptophan synthase beta subunit-like PLP-dependent enzymes"/>
    <property type="match status" value="1"/>
</dbReference>
<evidence type="ECO:0000256" key="1">
    <source>
        <dbReference type="ARBA" id="ARBA00001933"/>
    </source>
</evidence>
<protein>
    <recommendedName>
        <fullName evidence="5">Threonine synthase</fullName>
        <ecNumber evidence="5">4.2.3.1</ecNumber>
    </recommendedName>
</protein>
<sequence>MQHTQYISTRGQMAAAGFTDVLLAGLAPDGGLAVPSRLPALSPEQIEAWRPLGYADLATEVIGLFATDIPREDLAELTRAAYGAERFPQPVVPVTGLDDVADGLALVGLSEGPTMAFKDLAMQFLGQAIPYVLAKHGQVLNILGATSGDTGSAAEHAFRGQEGVNVFMLSPAGRMSPVQRAQMYTLQDANIHNIAVRGVFDDCQALVKALNNDAAFKAAHHLGAVNSINIGRIAAQAVYYVWSWLRVTDAVEEGRRAGYRVDVCVPSGNFGNIYAGFLARSIGVPIRRLILATNENNVLEEFFTTGIYRPRSAADTLATSSPSMDISKASNLERFIWVLLGPEVFVQRWAELETTGVLDLRDQLPRLREEFGFVAGTSSHADRLEAIRSVKERSGRLIDPHTADGVTVALRIMEPGFPTLVMETAKAAKFPQTVAEALGREPETPDVVADLLARPQKVETIDNEEAPLRALIEERALSR</sequence>
<dbReference type="InterPro" id="IPR037158">
    <property type="entry name" value="Thr_synth_N_sf"/>
</dbReference>
<gene>
    <name evidence="9" type="ORF">BKH32_10735</name>
</gene>
<dbReference type="GO" id="GO:0004795">
    <property type="term" value="F:threonine synthase activity"/>
    <property type="evidence" value="ECO:0007669"/>
    <property type="project" value="UniProtKB-UniRule"/>
</dbReference>
<accession>A0A1Q8HYV3</accession>
<dbReference type="CDD" id="cd01560">
    <property type="entry name" value="Thr-synth_2"/>
    <property type="match status" value="1"/>
</dbReference>
<comment type="caution">
    <text evidence="9">The sequence shown here is derived from an EMBL/GenBank/DDBJ whole genome shotgun (WGS) entry which is preliminary data.</text>
</comment>
<evidence type="ECO:0000256" key="5">
    <source>
        <dbReference type="NCBIfam" id="TIGR00260"/>
    </source>
</evidence>
<dbReference type="Proteomes" id="UP000185736">
    <property type="component" value="Unassembled WGS sequence"/>
</dbReference>
<feature type="domain" description="Threonine synthase N-terminal" evidence="8">
    <location>
        <begin position="5"/>
        <end position="82"/>
    </location>
</feature>
<comment type="cofactor">
    <cofactor evidence="1 6">
        <name>pyridoxal 5'-phosphate</name>
        <dbReference type="ChEBI" id="CHEBI:597326"/>
    </cofactor>
</comment>
<dbReference type="Pfam" id="PF00291">
    <property type="entry name" value="PALP"/>
    <property type="match status" value="1"/>
</dbReference>
<dbReference type="EMBL" id="MSGO01000046">
    <property type="protein sequence ID" value="OLL14036.1"/>
    <property type="molecule type" value="Genomic_DNA"/>
</dbReference>
<dbReference type="InterPro" id="IPR036052">
    <property type="entry name" value="TrpB-like_PALP_sf"/>
</dbReference>
<feature type="modified residue" description="N6-(pyridoxal phosphate)lysine" evidence="6">
    <location>
        <position position="118"/>
    </location>
</feature>
<dbReference type="InterPro" id="IPR029144">
    <property type="entry name" value="Thr_synth_N"/>
</dbReference>
<evidence type="ECO:0000259" key="7">
    <source>
        <dbReference type="Pfam" id="PF00291"/>
    </source>
</evidence>
<evidence type="ECO:0000313" key="10">
    <source>
        <dbReference type="Proteomes" id="UP000185736"/>
    </source>
</evidence>
<dbReference type="InterPro" id="IPR004450">
    <property type="entry name" value="Thr_synthase-like"/>
</dbReference>
<dbReference type="GO" id="GO:0009088">
    <property type="term" value="P:threonine biosynthetic process"/>
    <property type="evidence" value="ECO:0007669"/>
    <property type="project" value="UniProtKB-UniRule"/>
</dbReference>
<keyword evidence="4" id="KW-0456">Lyase</keyword>
<dbReference type="NCBIfam" id="TIGR00260">
    <property type="entry name" value="thrC"/>
    <property type="match status" value="1"/>
</dbReference>
<dbReference type="Gene3D" id="3.90.1380.10">
    <property type="entry name" value="Threonine synthase, N-terminal domain"/>
    <property type="match status" value="1"/>
</dbReference>